<dbReference type="Proteomes" id="UP000177798">
    <property type="component" value="Chromosome 14"/>
</dbReference>
<proteinExistence type="predicted"/>
<reference evidence="2" key="1">
    <citation type="journal article" date="2017" name="Genome Biol. Evol.">
        <title>The complete genome sequence of the phytopathogenic fungus Sclerotinia sclerotiorum reveals insights into the genome architecture of broad host range pathogens.</title>
        <authorList>
            <person name="Derbyshire M."/>
            <person name="Denton-Giles M."/>
            <person name="Hegedus D."/>
            <person name="Seifbarghy S."/>
            <person name="Rollins J."/>
            <person name="van Kan J."/>
            <person name="Seidl M.F."/>
            <person name="Faino L."/>
            <person name="Mbengue M."/>
            <person name="Navaud O."/>
            <person name="Raffaele S."/>
            <person name="Hammond-Kosack K."/>
            <person name="Heard S."/>
            <person name="Oliver R."/>
        </authorList>
    </citation>
    <scope>NUCLEOTIDE SEQUENCE [LARGE SCALE GENOMIC DNA]</scope>
    <source>
        <strain evidence="2">ATCC 18683 / 1980 / Ss-1</strain>
    </source>
</reference>
<dbReference type="KEGG" id="ssl:SS1G_09136"/>
<evidence type="ECO:0000313" key="2">
    <source>
        <dbReference type="Proteomes" id="UP000177798"/>
    </source>
</evidence>
<evidence type="ECO:0000313" key="1">
    <source>
        <dbReference type="EMBL" id="APA15452.1"/>
    </source>
</evidence>
<name>A0A1D9QKV6_SCLS1</name>
<dbReference type="VEuPathDB" id="FungiDB:sscle_14g102220"/>
<gene>
    <name evidence="1" type="ORF">sscle_14g102220</name>
</gene>
<dbReference type="EMBL" id="CP017827">
    <property type="protein sequence ID" value="APA15452.1"/>
    <property type="molecule type" value="Genomic_DNA"/>
</dbReference>
<protein>
    <submittedName>
        <fullName evidence="1">Uncharacterized protein</fullName>
    </submittedName>
</protein>
<dbReference type="RefSeq" id="XP_001590371.1">
    <property type="nucleotide sequence ID" value="XM_001590321.1"/>
</dbReference>
<accession>A0A1D9QKV6</accession>
<sequence length="147" mass="16772">MRECQYGWRTEEGFNIPFLGVIFRHPAVYYLTVGPGVPPKHICGLQQANQTAYHRFNFTISRRFEEITRKTYICADLLALQRFMTGYKNELVERTRKRTIDVAFGDFLTYFPAFSHAHTFAWPIPRGPAAAPTPPVVLVTAVPPPNA</sequence>
<dbReference type="AlphaFoldDB" id="A0A1D9QKV6"/>
<organism evidence="1 2">
    <name type="scientific">Sclerotinia sclerotiorum (strain ATCC 18683 / 1980 / Ss-1)</name>
    <name type="common">White mold</name>
    <name type="synonym">Whetzelinia sclerotiorum</name>
    <dbReference type="NCBI Taxonomy" id="665079"/>
    <lineage>
        <taxon>Eukaryota</taxon>
        <taxon>Fungi</taxon>
        <taxon>Dikarya</taxon>
        <taxon>Ascomycota</taxon>
        <taxon>Pezizomycotina</taxon>
        <taxon>Leotiomycetes</taxon>
        <taxon>Helotiales</taxon>
        <taxon>Sclerotiniaceae</taxon>
        <taxon>Sclerotinia</taxon>
    </lineage>
</organism>